<reference evidence="2" key="1">
    <citation type="submission" date="2022-11" db="UniProtKB">
        <authorList>
            <consortium name="WormBaseParasite"/>
        </authorList>
    </citation>
    <scope>IDENTIFICATION</scope>
</reference>
<dbReference type="Proteomes" id="UP000887579">
    <property type="component" value="Unplaced"/>
</dbReference>
<accession>A0AC34GH01</accession>
<protein>
    <submittedName>
        <fullName evidence="2">Peptidase aspartic putative domain-containing protein</fullName>
    </submittedName>
</protein>
<name>A0AC34GH01_9BILA</name>
<evidence type="ECO:0000313" key="1">
    <source>
        <dbReference type="Proteomes" id="UP000887579"/>
    </source>
</evidence>
<dbReference type="WBParaSite" id="ES5_v2.g28876.t1">
    <property type="protein sequence ID" value="ES5_v2.g28876.t1"/>
    <property type="gene ID" value="ES5_v2.g28876"/>
</dbReference>
<organism evidence="1 2">
    <name type="scientific">Panagrolaimus sp. ES5</name>
    <dbReference type="NCBI Taxonomy" id="591445"/>
    <lineage>
        <taxon>Eukaryota</taxon>
        <taxon>Metazoa</taxon>
        <taxon>Ecdysozoa</taxon>
        <taxon>Nematoda</taxon>
        <taxon>Chromadorea</taxon>
        <taxon>Rhabditida</taxon>
        <taxon>Tylenchina</taxon>
        <taxon>Panagrolaimomorpha</taxon>
        <taxon>Panagrolaimoidea</taxon>
        <taxon>Panagrolaimidae</taxon>
        <taxon>Panagrolaimus</taxon>
    </lineage>
</organism>
<sequence length="135" mass="15210">MKRYEQEKKQHSEKATTKTYAVKVDVNVSQTKEIAMPITQANIHNPEKPKLQKVDILLDSASASTFINEKLAESLQLPVVKENILLEISTFGNSELQQTQSKVVIFQLEAEDGELIQMDAYTIPTLTQPLPKIDN</sequence>
<proteinExistence type="predicted"/>
<evidence type="ECO:0000313" key="2">
    <source>
        <dbReference type="WBParaSite" id="ES5_v2.g28876.t1"/>
    </source>
</evidence>